<reference evidence="3" key="1">
    <citation type="journal article" date="2020" name="Fungal Divers.">
        <title>Resolving the Mortierellaceae phylogeny through synthesis of multi-gene phylogenetics and phylogenomics.</title>
        <authorList>
            <person name="Vandepol N."/>
            <person name="Liber J."/>
            <person name="Desiro A."/>
            <person name="Na H."/>
            <person name="Kennedy M."/>
            <person name="Barry K."/>
            <person name="Grigoriev I.V."/>
            <person name="Miller A.N."/>
            <person name="O'Donnell K."/>
            <person name="Stajich J.E."/>
            <person name="Bonito G."/>
        </authorList>
    </citation>
    <scope>NUCLEOTIDE SEQUENCE</scope>
    <source>
        <strain evidence="3">NRRL 2591</strain>
    </source>
</reference>
<comment type="caution">
    <text evidence="3">The sequence shown here is derived from an EMBL/GenBank/DDBJ whole genome shotgun (WGS) entry which is preliminary data.</text>
</comment>
<sequence length="369" mass="38670">MKIISLSLGLAAIALVSAQQADPMAAPGAQTTYEWASSGDQNELVAQLEELSYQVSEQALRIQFLSGPDVVAPKSVVGDQFSAQGSVCDNAASVVSTTIDKVVKLINDSLGPGSLGAPIGVILNTILNHINGLLSGITGGGPLAVVAMTVSAAIDNAIWFLNSLSLGPLKVILAPVIGILETIKQAVRTLIICQAGFGSLSEGHMFEQQSCYLLADIYRDTVADATKAFAVLPTDVSEDLNRYLQGALAILENASKTSVAATNEALMATRPIFSADVLDQYRMEILRNSGDSDAVKMYAVADLGAVVAFSNGLEACLRIAADPAAAAEEVNEEEDMDEEDMDEDYEDEDEVGEEAEAEAADAQAQPQAA</sequence>
<accession>A0A9P6F3Q9</accession>
<gene>
    <name evidence="3" type="ORF">EC957_002235</name>
</gene>
<keyword evidence="4" id="KW-1185">Reference proteome</keyword>
<evidence type="ECO:0000313" key="3">
    <source>
        <dbReference type="EMBL" id="KAF9542224.1"/>
    </source>
</evidence>
<organism evidence="3 4">
    <name type="scientific">Mortierella hygrophila</name>
    <dbReference type="NCBI Taxonomy" id="979708"/>
    <lineage>
        <taxon>Eukaryota</taxon>
        <taxon>Fungi</taxon>
        <taxon>Fungi incertae sedis</taxon>
        <taxon>Mucoromycota</taxon>
        <taxon>Mortierellomycotina</taxon>
        <taxon>Mortierellomycetes</taxon>
        <taxon>Mortierellales</taxon>
        <taxon>Mortierellaceae</taxon>
        <taxon>Mortierella</taxon>
    </lineage>
</organism>
<feature type="region of interest" description="Disordered" evidence="1">
    <location>
        <begin position="324"/>
        <end position="369"/>
    </location>
</feature>
<feature type="chain" id="PRO_5040125003" evidence="2">
    <location>
        <begin position="19"/>
        <end position="369"/>
    </location>
</feature>
<protein>
    <submittedName>
        <fullName evidence="3">Uncharacterized protein</fullName>
    </submittedName>
</protein>
<evidence type="ECO:0000313" key="4">
    <source>
        <dbReference type="Proteomes" id="UP000723463"/>
    </source>
</evidence>
<feature type="signal peptide" evidence="2">
    <location>
        <begin position="1"/>
        <end position="18"/>
    </location>
</feature>
<keyword evidence="2" id="KW-0732">Signal</keyword>
<dbReference type="AlphaFoldDB" id="A0A9P6F3Q9"/>
<dbReference type="EMBL" id="JAAAXW010000144">
    <property type="protein sequence ID" value="KAF9542224.1"/>
    <property type="molecule type" value="Genomic_DNA"/>
</dbReference>
<dbReference type="Proteomes" id="UP000723463">
    <property type="component" value="Unassembled WGS sequence"/>
</dbReference>
<evidence type="ECO:0000256" key="1">
    <source>
        <dbReference type="SAM" id="MobiDB-lite"/>
    </source>
</evidence>
<feature type="compositionally biased region" description="Acidic residues" evidence="1">
    <location>
        <begin position="329"/>
        <end position="359"/>
    </location>
</feature>
<name>A0A9P6F3Q9_9FUNG</name>
<proteinExistence type="predicted"/>
<feature type="compositionally biased region" description="Low complexity" evidence="1">
    <location>
        <begin position="360"/>
        <end position="369"/>
    </location>
</feature>
<evidence type="ECO:0000256" key="2">
    <source>
        <dbReference type="SAM" id="SignalP"/>
    </source>
</evidence>